<dbReference type="SUPFAM" id="SSF53474">
    <property type="entry name" value="alpha/beta-Hydrolases"/>
    <property type="match status" value="1"/>
</dbReference>
<comment type="caution">
    <text evidence="2">The sequence shown here is derived from an EMBL/GenBank/DDBJ whole genome shotgun (WGS) entry which is preliminary data.</text>
</comment>
<dbReference type="AlphaFoldDB" id="L1LCB2"/>
<dbReference type="InterPro" id="IPR029058">
    <property type="entry name" value="AB_hydrolase_fold"/>
</dbReference>
<evidence type="ECO:0000313" key="2">
    <source>
        <dbReference type="EMBL" id="EKX72890.1"/>
    </source>
</evidence>
<dbReference type="PANTHER" id="PTHR12277">
    <property type="entry name" value="ALPHA/BETA HYDROLASE DOMAIN-CONTAINING PROTEIN"/>
    <property type="match status" value="1"/>
</dbReference>
<accession>L1LCB2</accession>
<evidence type="ECO:0000259" key="1">
    <source>
        <dbReference type="Pfam" id="PF12146"/>
    </source>
</evidence>
<organism evidence="2 3">
    <name type="scientific">Theileria equi strain WA</name>
    <dbReference type="NCBI Taxonomy" id="1537102"/>
    <lineage>
        <taxon>Eukaryota</taxon>
        <taxon>Sar</taxon>
        <taxon>Alveolata</taxon>
        <taxon>Apicomplexa</taxon>
        <taxon>Aconoidasida</taxon>
        <taxon>Piroplasmida</taxon>
        <taxon>Theileriidae</taxon>
        <taxon>Theileria</taxon>
    </lineage>
</organism>
<protein>
    <recommendedName>
        <fullName evidence="1">Serine aminopeptidase S33 domain-containing protein</fullName>
    </recommendedName>
</protein>
<gene>
    <name evidence="2" type="ORF">BEWA_014490</name>
</gene>
<dbReference type="Pfam" id="PF12146">
    <property type="entry name" value="Hydrolase_4"/>
    <property type="match status" value="1"/>
</dbReference>
<dbReference type="Proteomes" id="UP000031512">
    <property type="component" value="Unassembled WGS sequence"/>
</dbReference>
<dbReference type="PANTHER" id="PTHR12277:SF81">
    <property type="entry name" value="PROTEIN ABHD13"/>
    <property type="match status" value="1"/>
</dbReference>
<proteinExistence type="predicted"/>
<dbReference type="KEGG" id="beq:BEWA_014490"/>
<keyword evidence="3" id="KW-1185">Reference proteome</keyword>
<dbReference type="RefSeq" id="XP_004832342.1">
    <property type="nucleotide sequence ID" value="XM_004832285.1"/>
</dbReference>
<evidence type="ECO:0000313" key="3">
    <source>
        <dbReference type="Proteomes" id="UP000031512"/>
    </source>
</evidence>
<dbReference type="OrthoDB" id="446723at2759"/>
<dbReference type="GeneID" id="15804525"/>
<name>L1LCB2_THEEQ</name>
<feature type="domain" description="Serine aminopeptidase S33" evidence="1">
    <location>
        <begin position="46"/>
        <end position="153"/>
    </location>
</feature>
<dbReference type="eggNOG" id="KOG1552">
    <property type="taxonomic scope" value="Eukaryota"/>
</dbReference>
<reference evidence="2 3" key="1">
    <citation type="journal article" date="2012" name="BMC Genomics">
        <title>Comparative genomic analysis and phylogenetic position of Theileria equi.</title>
        <authorList>
            <person name="Kappmeyer L.S."/>
            <person name="Thiagarajan M."/>
            <person name="Herndon D.R."/>
            <person name="Ramsay J.D."/>
            <person name="Caler E."/>
            <person name="Djikeng A."/>
            <person name="Gillespie J.J."/>
            <person name="Lau A.O."/>
            <person name="Roalson E.H."/>
            <person name="Silva J.C."/>
            <person name="Silva M.G."/>
            <person name="Suarez C.E."/>
            <person name="Ueti M.W."/>
            <person name="Nene V.M."/>
            <person name="Mealey R.H."/>
            <person name="Knowles D.P."/>
            <person name="Brayton K.A."/>
        </authorList>
    </citation>
    <scope>NUCLEOTIDE SEQUENCE [LARGE SCALE GENOMIC DNA]</scope>
    <source>
        <strain evidence="2 3">WA</strain>
    </source>
</reference>
<sequence>MGNALSCIIFKPPRPSYTVRDPHLHMIPGPNGYSIAAYFIKHRKAEFTVFFSHGNAEDIGNVFHSLLHRISNWNCNFFVYDYAGYGMSGGAPSEDNIYSDAEVAFDYMVKELGIDPLSVICFGRSLGSAPSMHIAVRRKICGLILQSPIASILRTKIKRLKLSFPCDMFCNIDIAPYIKVPTLIIHGTKDEIVPIYGSKKMARKIEEVYYLWVKGGMHNDLDYKYTRIMEGAIQEFLEILRRQKRDAMTNYNRILPSNDEKLNSCGLYKHGTCKDGDTNLYHSLDSIVTNESRYTEISRISDLSRHEFPEIDKEKASILAYEVQYRKYKGYNSGPGAVLTFAGSFREYDQGYLTESSNSDEITEKRKSKCNPFTQCFWIKTGV</sequence>
<dbReference type="EMBL" id="ACOU01000004">
    <property type="protein sequence ID" value="EKX72890.1"/>
    <property type="molecule type" value="Genomic_DNA"/>
</dbReference>
<dbReference type="VEuPathDB" id="PiroplasmaDB:BEWA_014490"/>
<dbReference type="STRING" id="1537102.L1LCB2"/>
<dbReference type="Gene3D" id="3.40.50.1820">
    <property type="entry name" value="alpha/beta hydrolase"/>
    <property type="match status" value="2"/>
</dbReference>
<dbReference type="InterPro" id="IPR022742">
    <property type="entry name" value="Hydrolase_4"/>
</dbReference>